<evidence type="ECO:0000256" key="1">
    <source>
        <dbReference type="SAM" id="MobiDB-lite"/>
    </source>
</evidence>
<sequence>MTSPMISPLEPSSNQLFSNMFDDEILQIAERYGAPNRLSPIAPWTSQCLAKFLASQNSPNSLTENQPTSSLQNQHSVFDFSPLEATSIQCFSEVPSPINISSNERLLDIVKQIDASSSERSPGTTKDEFCQTADRNIAPNHCSPIKCSPGQPSPVGLSPCKPFSPELSMFEFSPVKVQRLPDVFSPLKTTSSDNSSNSFCQSRLRLAAPMKKIGPALCCCLDVLSPTKPLSDQSFSDDNEPLPLQPSSTNCLPNHHSPSESLASQHLLSGLPNEDVRQVHAQNNPAIDRKKYGAPLRRKKMPDGSWKTLPWIKQKGYVEIPNSSNTIQRPSICFSPVKPLMSLCSSDCLSPIQHFSSKPLPSFSSRPSPDCHLPLKPSPEKRSPNRLSSRKLLMIQRSKRRVYRRQLSSGLSDEGNRPVCEKNKTLVANNCIGAPLKRKRMPDGCWKTLPWIKKQQLSSLSSKPLPSLSSQPLCSDWSDEGNLLVCENKIVNARIKNMPLGRIKMADGTWKTLQWIKPKGYVPKFYNC</sequence>
<dbReference type="Proteomes" id="UP000827892">
    <property type="component" value="Chromosome X"/>
</dbReference>
<name>A0AAE9CUF1_CAEBR</name>
<dbReference type="EMBL" id="CP090896">
    <property type="protein sequence ID" value="ULT80862.1"/>
    <property type="molecule type" value="Genomic_DNA"/>
</dbReference>
<protein>
    <submittedName>
        <fullName evidence="2">Uncharacterized protein</fullName>
    </submittedName>
</protein>
<feature type="region of interest" description="Disordered" evidence="1">
    <location>
        <begin position="231"/>
        <end position="263"/>
    </location>
</feature>
<accession>A0AAE9CUF1</accession>
<dbReference type="AlphaFoldDB" id="A0AAE9CUF1"/>
<evidence type="ECO:0000313" key="3">
    <source>
        <dbReference type="Proteomes" id="UP000827892"/>
    </source>
</evidence>
<proteinExistence type="predicted"/>
<evidence type="ECO:0000313" key="2">
    <source>
        <dbReference type="EMBL" id="ULT80862.1"/>
    </source>
</evidence>
<reference evidence="2 3" key="1">
    <citation type="submission" date="2022-05" db="EMBL/GenBank/DDBJ databases">
        <title>Chromosome-level reference genomes for two strains of Caenorhabditis briggsae: an improved platform for comparative genomics.</title>
        <authorList>
            <person name="Stevens L."/>
            <person name="Andersen E.C."/>
        </authorList>
    </citation>
    <scope>NUCLEOTIDE SEQUENCE [LARGE SCALE GENOMIC DNA]</scope>
    <source>
        <strain evidence="2">QX1410_ONT</strain>
        <tissue evidence="2">Whole-organism</tissue>
    </source>
</reference>
<gene>
    <name evidence="2" type="ORF">L3Y34_011028</name>
</gene>
<organism evidence="2 3">
    <name type="scientific">Caenorhabditis briggsae</name>
    <dbReference type="NCBI Taxonomy" id="6238"/>
    <lineage>
        <taxon>Eukaryota</taxon>
        <taxon>Metazoa</taxon>
        <taxon>Ecdysozoa</taxon>
        <taxon>Nematoda</taxon>
        <taxon>Chromadorea</taxon>
        <taxon>Rhabditida</taxon>
        <taxon>Rhabditina</taxon>
        <taxon>Rhabditomorpha</taxon>
        <taxon>Rhabditoidea</taxon>
        <taxon>Rhabditidae</taxon>
        <taxon>Peloderinae</taxon>
        <taxon>Caenorhabditis</taxon>
    </lineage>
</organism>
<feature type="region of interest" description="Disordered" evidence="1">
    <location>
        <begin position="359"/>
        <end position="391"/>
    </location>
</feature>